<evidence type="ECO:0000313" key="12">
    <source>
        <dbReference type="Proteomes" id="UP000654471"/>
    </source>
</evidence>
<dbReference type="NCBIfam" id="TIGR01167">
    <property type="entry name" value="LPXTG_anchor"/>
    <property type="match status" value="1"/>
</dbReference>
<feature type="compositionally biased region" description="Basic and acidic residues" evidence="8">
    <location>
        <begin position="104"/>
        <end position="117"/>
    </location>
</feature>
<proteinExistence type="predicted"/>
<dbReference type="Proteomes" id="UP000654471">
    <property type="component" value="Unassembled WGS sequence"/>
</dbReference>
<protein>
    <recommendedName>
        <fullName evidence="10">Chaplin domain-containing protein</fullName>
    </recommendedName>
</protein>
<feature type="domain" description="Chaplin" evidence="10">
    <location>
        <begin position="36"/>
        <end position="76"/>
    </location>
</feature>
<evidence type="ECO:0000256" key="2">
    <source>
        <dbReference type="ARBA" id="ARBA00022512"/>
    </source>
</evidence>
<keyword evidence="4 9" id="KW-0732">Signal</keyword>
<evidence type="ECO:0000256" key="7">
    <source>
        <dbReference type="PROSITE-ProRule" id="PRU01232"/>
    </source>
</evidence>
<evidence type="ECO:0000256" key="9">
    <source>
        <dbReference type="SAM" id="SignalP"/>
    </source>
</evidence>
<dbReference type="Pfam" id="PF03777">
    <property type="entry name" value="ChpA-C"/>
    <property type="match status" value="1"/>
</dbReference>
<feature type="compositionally biased region" description="Basic residues" evidence="8">
    <location>
        <begin position="84"/>
        <end position="96"/>
    </location>
</feature>
<feature type="signal peptide" evidence="9">
    <location>
        <begin position="1"/>
        <end position="25"/>
    </location>
</feature>
<dbReference type="PROSITE" id="PS51884">
    <property type="entry name" value="CHAPLIN"/>
    <property type="match status" value="1"/>
</dbReference>
<gene>
    <name evidence="11" type="ORF">GCM10010211_15070</name>
</gene>
<feature type="region of interest" description="Disordered" evidence="8">
    <location>
        <begin position="79"/>
        <end position="133"/>
    </location>
</feature>
<keyword evidence="3" id="KW-0964">Secreted</keyword>
<dbReference type="InterPro" id="IPR005528">
    <property type="entry name" value="ChpA-H"/>
</dbReference>
<keyword evidence="2" id="KW-0134">Cell wall</keyword>
<evidence type="ECO:0000313" key="11">
    <source>
        <dbReference type="EMBL" id="GGU51389.1"/>
    </source>
</evidence>
<feature type="compositionally biased region" description="Low complexity" evidence="8">
    <location>
        <begin position="119"/>
        <end position="129"/>
    </location>
</feature>
<organism evidence="11 12">
    <name type="scientific">Streptomyces albospinus</name>
    <dbReference type="NCBI Taxonomy" id="285515"/>
    <lineage>
        <taxon>Bacteria</taxon>
        <taxon>Bacillati</taxon>
        <taxon>Actinomycetota</taxon>
        <taxon>Actinomycetes</taxon>
        <taxon>Kitasatosporales</taxon>
        <taxon>Streptomycetaceae</taxon>
        <taxon>Streptomyces</taxon>
    </lineage>
</organism>
<reference evidence="12" key="1">
    <citation type="journal article" date="2019" name="Int. J. Syst. Evol. Microbiol.">
        <title>The Global Catalogue of Microorganisms (GCM) 10K type strain sequencing project: providing services to taxonomists for standard genome sequencing and annotation.</title>
        <authorList>
            <consortium name="The Broad Institute Genomics Platform"/>
            <consortium name="The Broad Institute Genome Sequencing Center for Infectious Disease"/>
            <person name="Wu L."/>
            <person name="Ma J."/>
        </authorList>
    </citation>
    <scope>NUCLEOTIDE SEQUENCE [LARGE SCALE GENOMIC DNA]</scope>
    <source>
        <strain evidence="12">JCM 3399</strain>
    </source>
</reference>
<keyword evidence="12" id="KW-1185">Reference proteome</keyword>
<dbReference type="EMBL" id="BMRP01000003">
    <property type="protein sequence ID" value="GGU51389.1"/>
    <property type="molecule type" value="Genomic_DNA"/>
</dbReference>
<accession>A0ABQ2USK1</accession>
<keyword evidence="6 7" id="KW-0034">Amyloid</keyword>
<evidence type="ECO:0000256" key="4">
    <source>
        <dbReference type="ARBA" id="ARBA00022729"/>
    </source>
</evidence>
<feature type="chain" id="PRO_5046378520" description="Chaplin domain-containing protein" evidence="9">
    <location>
        <begin position="26"/>
        <end position="181"/>
    </location>
</feature>
<evidence type="ECO:0000256" key="3">
    <source>
        <dbReference type="ARBA" id="ARBA00022525"/>
    </source>
</evidence>
<keyword evidence="5" id="KW-0130">Cell adhesion</keyword>
<evidence type="ECO:0000256" key="8">
    <source>
        <dbReference type="SAM" id="MobiDB-lite"/>
    </source>
</evidence>
<evidence type="ECO:0000256" key="6">
    <source>
        <dbReference type="ARBA" id="ARBA00023087"/>
    </source>
</evidence>
<sequence length="181" mass="18879">MIKKVIAASVATGGLLLAGAGTSVADAGADGAAVGSPGVLSGNQIQVPLHVPINACGNTVNVIGALNPAFGNRCANVSKSHERREHKHHKHHKHHRAQEQQPQMHHERSAVHHREAPEAPEAPAVTPETGNHRHHHHVVSHARPQLAKTGGAQTGLAIAGSVGLLAGGTLLYRRGRRAANN</sequence>
<evidence type="ECO:0000256" key="5">
    <source>
        <dbReference type="ARBA" id="ARBA00022889"/>
    </source>
</evidence>
<evidence type="ECO:0000259" key="10">
    <source>
        <dbReference type="PROSITE" id="PS51884"/>
    </source>
</evidence>
<name>A0ABQ2USK1_9ACTN</name>
<comment type="subcellular location">
    <subcellularLocation>
        <location evidence="1">Secreted</location>
        <location evidence="1">Cell wall</location>
    </subcellularLocation>
</comment>
<evidence type="ECO:0000256" key="1">
    <source>
        <dbReference type="ARBA" id="ARBA00004191"/>
    </source>
</evidence>
<comment type="caution">
    <text evidence="11">The sequence shown here is derived from an EMBL/GenBank/DDBJ whole genome shotgun (WGS) entry which is preliminary data.</text>
</comment>